<gene>
    <name evidence="1" type="ORF">FMOSSE_LOCUS15513</name>
</gene>
<organism evidence="1 2">
    <name type="scientific">Funneliformis mosseae</name>
    <name type="common">Endomycorrhizal fungus</name>
    <name type="synonym">Glomus mosseae</name>
    <dbReference type="NCBI Taxonomy" id="27381"/>
    <lineage>
        <taxon>Eukaryota</taxon>
        <taxon>Fungi</taxon>
        <taxon>Fungi incertae sedis</taxon>
        <taxon>Mucoromycota</taxon>
        <taxon>Glomeromycotina</taxon>
        <taxon>Glomeromycetes</taxon>
        <taxon>Glomerales</taxon>
        <taxon>Glomeraceae</taxon>
        <taxon>Funneliformis</taxon>
    </lineage>
</organism>
<protein>
    <submittedName>
        <fullName evidence="1">7835_t:CDS:1</fullName>
    </submittedName>
</protein>
<dbReference type="AlphaFoldDB" id="A0A9N9NF67"/>
<accession>A0A9N9NF67</accession>
<dbReference type="Proteomes" id="UP000789375">
    <property type="component" value="Unassembled WGS sequence"/>
</dbReference>
<feature type="non-terminal residue" evidence="1">
    <location>
        <position position="1"/>
    </location>
</feature>
<proteinExistence type="predicted"/>
<reference evidence="1" key="1">
    <citation type="submission" date="2021-06" db="EMBL/GenBank/DDBJ databases">
        <authorList>
            <person name="Kallberg Y."/>
            <person name="Tangrot J."/>
            <person name="Rosling A."/>
        </authorList>
    </citation>
    <scope>NUCLEOTIDE SEQUENCE</scope>
    <source>
        <strain evidence="1">87-6 pot B 2015</strain>
    </source>
</reference>
<name>A0A9N9NF67_FUNMO</name>
<keyword evidence="2" id="KW-1185">Reference proteome</keyword>
<evidence type="ECO:0000313" key="2">
    <source>
        <dbReference type="Proteomes" id="UP000789375"/>
    </source>
</evidence>
<sequence length="98" mass="11347">NPSLLDDSDIFKALEGDVPFEEEVMSASQKTACKKRPTTRRKLLRLNTKDTPEKWFSFEAKPFTNHNINQKLLKECGTRLDSQKLKGIKHYLTHKMAL</sequence>
<comment type="caution">
    <text evidence="1">The sequence shown here is derived from an EMBL/GenBank/DDBJ whole genome shotgun (WGS) entry which is preliminary data.</text>
</comment>
<dbReference type="EMBL" id="CAJVPP010016008">
    <property type="protein sequence ID" value="CAG8728391.1"/>
    <property type="molecule type" value="Genomic_DNA"/>
</dbReference>
<evidence type="ECO:0000313" key="1">
    <source>
        <dbReference type="EMBL" id="CAG8728391.1"/>
    </source>
</evidence>